<feature type="transmembrane region" description="Helical" evidence="1">
    <location>
        <begin position="142"/>
        <end position="162"/>
    </location>
</feature>
<feature type="transmembrane region" description="Helical" evidence="1">
    <location>
        <begin position="73"/>
        <end position="91"/>
    </location>
</feature>
<dbReference type="RefSeq" id="WP_264751396.1">
    <property type="nucleotide sequence ID" value="NZ_JAPDHW010000015.1"/>
</dbReference>
<keyword evidence="1" id="KW-0472">Membrane</keyword>
<feature type="transmembrane region" description="Helical" evidence="1">
    <location>
        <begin position="362"/>
        <end position="381"/>
    </location>
</feature>
<dbReference type="EMBL" id="JAPDHW010000015">
    <property type="protein sequence ID" value="MCW3170243.1"/>
    <property type="molecule type" value="Genomic_DNA"/>
</dbReference>
<accession>A0ABT3I322</accession>
<feature type="transmembrane region" description="Helical" evidence="1">
    <location>
        <begin position="226"/>
        <end position="246"/>
    </location>
</feature>
<comment type="caution">
    <text evidence="2">The sequence shown here is derived from an EMBL/GenBank/DDBJ whole genome shotgun (WGS) entry which is preliminary data.</text>
</comment>
<feature type="transmembrane region" description="Helical" evidence="1">
    <location>
        <begin position="48"/>
        <end position="66"/>
    </location>
</feature>
<reference evidence="2" key="1">
    <citation type="submission" date="2022-10" db="EMBL/GenBank/DDBJ databases">
        <title>Chryseobacterium babae sp. nov. isolated from the gut of the beetle Oryctes rhinoceros, and Chryseobacterium kimseyorum sp. nov., isolated from a stick insect rearing cage.</title>
        <authorList>
            <person name="Shelomi M."/>
            <person name="Han C.-J."/>
            <person name="Chen W.-M."/>
            <person name="Chen H.-K."/>
            <person name="Liaw S.-J."/>
            <person name="Muhle E."/>
            <person name="Clermont D."/>
        </authorList>
    </citation>
    <scope>NUCLEOTIDE SEQUENCE</scope>
    <source>
        <strain evidence="2">09-1422</strain>
    </source>
</reference>
<feature type="transmembrane region" description="Helical" evidence="1">
    <location>
        <begin position="266"/>
        <end position="284"/>
    </location>
</feature>
<sequence length="452" mass="52807">MENNDVLSPKIFKSIQRLWILLAIFVGVDFITNFFYPEQKDSSLAKIFDFFSSALHCLFFLWYFVINKRWKSFVMALPLLVLCFFFMKEIRNFLDYYIPFETIVNSGTIRKYSYLIIELLAIFILSKRYLVEEVVTGKWAFGKIFLLNLGLFSLYNSDMGIVEQMISTGTFSSKTVEFILTFIYYALTSVRSIAFLGAFLFLTGCVINRENIYHFSSKVLQFANRYFGVSILISISCLIFGFAYLIENAVSLQLDFFGEKLTVFGWLNNIAVIALFVICSRFVGQFLKERSLQKQKYYGVIGSSVWVPVINIISLLMIRFDDKIKFLSPSNFERAKKIHLIIASVLILFFYKNDILDNDKRLEGLLLSSIYIASFWIVAYIKKYNWIFPLILAGLITMINVYPFYSGIYDEQFMFKDYVLDFVKHTFSIAMILMTIVFYGIYYIAFETLNKK</sequence>
<dbReference type="Proteomes" id="UP001163731">
    <property type="component" value="Unassembled WGS sequence"/>
</dbReference>
<protein>
    <recommendedName>
        <fullName evidence="4">Beta-carotene 15,15'-monooxygenase</fullName>
    </recommendedName>
</protein>
<feature type="transmembrane region" description="Helical" evidence="1">
    <location>
        <begin position="182"/>
        <end position="206"/>
    </location>
</feature>
<feature type="transmembrane region" description="Helical" evidence="1">
    <location>
        <begin position="296"/>
        <end position="318"/>
    </location>
</feature>
<keyword evidence="3" id="KW-1185">Reference proteome</keyword>
<feature type="transmembrane region" description="Helical" evidence="1">
    <location>
        <begin position="18"/>
        <end position="36"/>
    </location>
</feature>
<feature type="transmembrane region" description="Helical" evidence="1">
    <location>
        <begin position="387"/>
        <end position="405"/>
    </location>
</feature>
<evidence type="ECO:0000256" key="1">
    <source>
        <dbReference type="SAM" id="Phobius"/>
    </source>
</evidence>
<gene>
    <name evidence="2" type="ORF">OMO38_17075</name>
</gene>
<keyword evidence="1" id="KW-1133">Transmembrane helix</keyword>
<evidence type="ECO:0008006" key="4">
    <source>
        <dbReference type="Google" id="ProtNLM"/>
    </source>
</evidence>
<feature type="transmembrane region" description="Helical" evidence="1">
    <location>
        <begin position="338"/>
        <end position="355"/>
    </location>
</feature>
<name>A0ABT3I322_9FLAO</name>
<organism evidence="2 3">
    <name type="scientific">Chryseobacterium kimseyorum</name>
    <dbReference type="NCBI Taxonomy" id="2984028"/>
    <lineage>
        <taxon>Bacteria</taxon>
        <taxon>Pseudomonadati</taxon>
        <taxon>Bacteroidota</taxon>
        <taxon>Flavobacteriia</taxon>
        <taxon>Flavobacteriales</taxon>
        <taxon>Weeksellaceae</taxon>
        <taxon>Chryseobacterium group</taxon>
        <taxon>Chryseobacterium</taxon>
    </lineage>
</organism>
<feature type="transmembrane region" description="Helical" evidence="1">
    <location>
        <begin position="426"/>
        <end position="446"/>
    </location>
</feature>
<evidence type="ECO:0000313" key="3">
    <source>
        <dbReference type="Proteomes" id="UP001163731"/>
    </source>
</evidence>
<keyword evidence="1" id="KW-0812">Transmembrane</keyword>
<proteinExistence type="predicted"/>
<evidence type="ECO:0000313" key="2">
    <source>
        <dbReference type="EMBL" id="MCW3170243.1"/>
    </source>
</evidence>